<keyword evidence="3" id="KW-1185">Reference proteome</keyword>
<protein>
    <submittedName>
        <fullName evidence="2">Uncharacterized protein</fullName>
    </submittedName>
</protein>
<evidence type="ECO:0000313" key="2">
    <source>
        <dbReference type="EMBL" id="MPC93593.1"/>
    </source>
</evidence>
<proteinExistence type="predicted"/>
<dbReference type="AlphaFoldDB" id="A0A5B7JGU4"/>
<accession>A0A5B7JGU4</accession>
<dbReference type="EMBL" id="VSRR010095415">
    <property type="protein sequence ID" value="MPC93593.1"/>
    <property type="molecule type" value="Genomic_DNA"/>
</dbReference>
<keyword evidence="1" id="KW-0472">Membrane</keyword>
<sequence length="83" mass="10026">MLQRQLAGFFEVVSHFNLLEILPVHHQNHKNTLKNTSIFKWSLWKAVVVREQSVSEYSELLRVVLYASGLYTYLFYFYLLYFF</sequence>
<dbReference type="Proteomes" id="UP000324222">
    <property type="component" value="Unassembled WGS sequence"/>
</dbReference>
<evidence type="ECO:0000313" key="3">
    <source>
        <dbReference type="Proteomes" id="UP000324222"/>
    </source>
</evidence>
<keyword evidence="1" id="KW-1133">Transmembrane helix</keyword>
<keyword evidence="1" id="KW-0812">Transmembrane</keyword>
<feature type="transmembrane region" description="Helical" evidence="1">
    <location>
        <begin position="60"/>
        <end position="81"/>
    </location>
</feature>
<gene>
    <name evidence="2" type="ORF">E2C01_088727</name>
</gene>
<comment type="caution">
    <text evidence="2">The sequence shown here is derived from an EMBL/GenBank/DDBJ whole genome shotgun (WGS) entry which is preliminary data.</text>
</comment>
<evidence type="ECO:0000256" key="1">
    <source>
        <dbReference type="SAM" id="Phobius"/>
    </source>
</evidence>
<name>A0A5B7JGU4_PORTR</name>
<organism evidence="2 3">
    <name type="scientific">Portunus trituberculatus</name>
    <name type="common">Swimming crab</name>
    <name type="synonym">Neptunus trituberculatus</name>
    <dbReference type="NCBI Taxonomy" id="210409"/>
    <lineage>
        <taxon>Eukaryota</taxon>
        <taxon>Metazoa</taxon>
        <taxon>Ecdysozoa</taxon>
        <taxon>Arthropoda</taxon>
        <taxon>Crustacea</taxon>
        <taxon>Multicrustacea</taxon>
        <taxon>Malacostraca</taxon>
        <taxon>Eumalacostraca</taxon>
        <taxon>Eucarida</taxon>
        <taxon>Decapoda</taxon>
        <taxon>Pleocyemata</taxon>
        <taxon>Brachyura</taxon>
        <taxon>Eubrachyura</taxon>
        <taxon>Portunoidea</taxon>
        <taxon>Portunidae</taxon>
        <taxon>Portuninae</taxon>
        <taxon>Portunus</taxon>
    </lineage>
</organism>
<reference evidence="2 3" key="1">
    <citation type="submission" date="2019-05" db="EMBL/GenBank/DDBJ databases">
        <title>Another draft genome of Portunus trituberculatus and its Hox gene families provides insights of decapod evolution.</title>
        <authorList>
            <person name="Jeong J.-H."/>
            <person name="Song I."/>
            <person name="Kim S."/>
            <person name="Choi T."/>
            <person name="Kim D."/>
            <person name="Ryu S."/>
            <person name="Kim W."/>
        </authorList>
    </citation>
    <scope>NUCLEOTIDE SEQUENCE [LARGE SCALE GENOMIC DNA]</scope>
    <source>
        <tissue evidence="2">Muscle</tissue>
    </source>
</reference>